<dbReference type="AlphaFoldDB" id="A0A1M7SU46"/>
<name>A0A1M7SU46_9BRAD</name>
<reference evidence="2" key="1">
    <citation type="submission" date="2016-11" db="EMBL/GenBank/DDBJ databases">
        <authorList>
            <person name="Varghese N."/>
            <person name="Submissions S."/>
        </authorList>
    </citation>
    <scope>NUCLEOTIDE SEQUENCE [LARGE SCALE GENOMIC DNA]</scope>
    <source>
        <strain evidence="2">GAS401</strain>
    </source>
</reference>
<dbReference type="EMBL" id="LT670849">
    <property type="protein sequence ID" value="SHN61928.1"/>
    <property type="molecule type" value="Genomic_DNA"/>
</dbReference>
<keyword evidence="2" id="KW-1185">Reference proteome</keyword>
<evidence type="ECO:0000313" key="2">
    <source>
        <dbReference type="Proteomes" id="UP000184096"/>
    </source>
</evidence>
<gene>
    <name evidence="1" type="ORF">SAMN05444170_0204</name>
</gene>
<sequence length="51" mass="5570">MATAAGGSSSRFIVIRWPKKNEIFYGLAEVNASSRDAYPGAKPNVRSKRLT</sequence>
<organism evidence="1 2">
    <name type="scientific">Bradyrhizobium erythrophlei</name>
    <dbReference type="NCBI Taxonomy" id="1437360"/>
    <lineage>
        <taxon>Bacteria</taxon>
        <taxon>Pseudomonadati</taxon>
        <taxon>Pseudomonadota</taxon>
        <taxon>Alphaproteobacteria</taxon>
        <taxon>Hyphomicrobiales</taxon>
        <taxon>Nitrobacteraceae</taxon>
        <taxon>Bradyrhizobium</taxon>
    </lineage>
</organism>
<evidence type="ECO:0000313" key="1">
    <source>
        <dbReference type="EMBL" id="SHN61928.1"/>
    </source>
</evidence>
<dbReference type="Proteomes" id="UP000184096">
    <property type="component" value="Chromosome I"/>
</dbReference>
<accession>A0A1M7SU46</accession>
<protein>
    <submittedName>
        <fullName evidence="1">Uncharacterized protein</fullName>
    </submittedName>
</protein>
<proteinExistence type="predicted"/>